<dbReference type="Proteomes" id="UP001205311">
    <property type="component" value="Unassembled WGS sequence"/>
</dbReference>
<evidence type="ECO:0000259" key="1">
    <source>
        <dbReference type="Pfam" id="PF05076"/>
    </source>
</evidence>
<name>A0ABT1HUI6_STRSD</name>
<gene>
    <name evidence="2" type="ORF">LX15_002881</name>
</gene>
<accession>A0ABT1HUI6</accession>
<feature type="domain" description="Suppressor of fused-like" evidence="1">
    <location>
        <begin position="70"/>
        <end position="216"/>
    </location>
</feature>
<sequence>MSAPVGATGRVDDPNRARGVTDLVVSSREQERNAVSDNDDALVEHIERHLGRIRGDAPGGSVAGDHAYSLVIHDHPEYDMVSVVTNGLRLRRVDARYGEELVCSLQADQEPVARFLVDTLGAIVVDSGEGLEYGTVVQNDQPLVPGTLIQGVLATTHPFCDEEFNFYPAGTDEPQLQIITLVPITLAECGYAEHEGADALREIWAAQETDLLDVHRASTV</sequence>
<protein>
    <submittedName>
        <fullName evidence="2">Suppressor of fused protein (SUFU)</fullName>
    </submittedName>
</protein>
<proteinExistence type="predicted"/>
<dbReference type="Pfam" id="PF05076">
    <property type="entry name" value="SUFU"/>
    <property type="match status" value="1"/>
</dbReference>
<comment type="caution">
    <text evidence="2">The sequence shown here is derived from an EMBL/GenBank/DDBJ whole genome shotgun (WGS) entry which is preliminary data.</text>
</comment>
<dbReference type="EMBL" id="JAMTCP010000014">
    <property type="protein sequence ID" value="MCP2259180.1"/>
    <property type="molecule type" value="Genomic_DNA"/>
</dbReference>
<evidence type="ECO:0000313" key="3">
    <source>
        <dbReference type="Proteomes" id="UP001205311"/>
    </source>
</evidence>
<keyword evidence="3" id="KW-1185">Reference proteome</keyword>
<dbReference type="InterPro" id="IPR020941">
    <property type="entry name" value="SUFU-like_domain"/>
</dbReference>
<reference evidence="2 3" key="1">
    <citation type="submission" date="2022-06" db="EMBL/GenBank/DDBJ databases">
        <title>Genomic Encyclopedia of Archaeal and Bacterial Type Strains, Phase II (KMG-II): from individual species to whole genera.</title>
        <authorList>
            <person name="Goeker M."/>
        </authorList>
    </citation>
    <scope>NUCLEOTIDE SEQUENCE [LARGE SCALE GENOMIC DNA]</scope>
    <source>
        <strain evidence="2 3">DSM 40477</strain>
    </source>
</reference>
<evidence type="ECO:0000313" key="2">
    <source>
        <dbReference type="EMBL" id="MCP2259180.1"/>
    </source>
</evidence>
<organism evidence="2 3">
    <name type="scientific">Streptoalloteichus tenebrarius (strain ATCC 17920 / DSM 40477 / JCM 4838 / CBS 697.72 / NBRC 16177 / NCIMB 11028 / NRRL B-12390 / A12253. 1 / ISP 5477)</name>
    <name type="common">Streptomyces tenebrarius</name>
    <dbReference type="NCBI Taxonomy" id="1933"/>
    <lineage>
        <taxon>Bacteria</taxon>
        <taxon>Bacillati</taxon>
        <taxon>Actinomycetota</taxon>
        <taxon>Actinomycetes</taxon>
        <taxon>Pseudonocardiales</taxon>
        <taxon>Pseudonocardiaceae</taxon>
        <taxon>Streptoalloteichus</taxon>
    </lineage>
</organism>